<evidence type="ECO:0000313" key="6">
    <source>
        <dbReference type="Proteomes" id="UP000469558"/>
    </source>
</evidence>
<evidence type="ECO:0000256" key="3">
    <source>
        <dbReference type="ARBA" id="ARBA00022691"/>
    </source>
</evidence>
<dbReference type="SUPFAM" id="SSF53335">
    <property type="entry name" value="S-adenosyl-L-methionine-dependent methyltransferases"/>
    <property type="match status" value="1"/>
</dbReference>
<keyword evidence="2" id="KW-0808">Transferase</keyword>
<dbReference type="PROSITE" id="PS51683">
    <property type="entry name" value="SAM_OMT_II"/>
    <property type="match status" value="1"/>
</dbReference>
<comment type="caution">
    <text evidence="5">The sequence shown here is derived from an EMBL/GenBank/DDBJ whole genome shotgun (WGS) entry which is preliminary data.</text>
</comment>
<proteinExistence type="predicted"/>
<dbReference type="Proteomes" id="UP000469558">
    <property type="component" value="Unassembled WGS sequence"/>
</dbReference>
<dbReference type="GO" id="GO:0032259">
    <property type="term" value="P:methylation"/>
    <property type="evidence" value="ECO:0007669"/>
    <property type="project" value="UniProtKB-KW"/>
</dbReference>
<dbReference type="InterPro" id="IPR036390">
    <property type="entry name" value="WH_DNA-bd_sf"/>
</dbReference>
<dbReference type="EMBL" id="QGMK01002847">
    <property type="protein sequence ID" value="TVY55663.1"/>
    <property type="molecule type" value="Genomic_DNA"/>
</dbReference>
<feature type="non-terminal residue" evidence="5">
    <location>
        <position position="414"/>
    </location>
</feature>
<keyword evidence="3" id="KW-0949">S-adenosyl-L-methionine</keyword>
<accession>A0A8T9BVU3</accession>
<evidence type="ECO:0000313" key="5">
    <source>
        <dbReference type="EMBL" id="TVY55663.1"/>
    </source>
</evidence>
<dbReference type="InterPro" id="IPR029063">
    <property type="entry name" value="SAM-dependent_MTases_sf"/>
</dbReference>
<protein>
    <submittedName>
        <fullName evidence="5">O-methyltransferase gsfB</fullName>
    </submittedName>
</protein>
<name>A0A8T9BVU3_9HELO</name>
<dbReference type="InterPro" id="IPR016461">
    <property type="entry name" value="COMT-like"/>
</dbReference>
<evidence type="ECO:0000259" key="4">
    <source>
        <dbReference type="Pfam" id="PF00891"/>
    </source>
</evidence>
<dbReference type="Pfam" id="PF00891">
    <property type="entry name" value="Methyltransf_2"/>
    <property type="match status" value="1"/>
</dbReference>
<dbReference type="InterPro" id="IPR001077">
    <property type="entry name" value="COMT_C"/>
</dbReference>
<dbReference type="InterPro" id="IPR036388">
    <property type="entry name" value="WH-like_DNA-bd_sf"/>
</dbReference>
<keyword evidence="1" id="KW-0489">Methyltransferase</keyword>
<dbReference type="GO" id="GO:0008171">
    <property type="term" value="F:O-methyltransferase activity"/>
    <property type="evidence" value="ECO:0007669"/>
    <property type="project" value="InterPro"/>
</dbReference>
<gene>
    <name evidence="5" type="primary">gsfB_1</name>
    <name evidence="5" type="ORF">LSUE1_G009869</name>
</gene>
<evidence type="ECO:0000256" key="1">
    <source>
        <dbReference type="ARBA" id="ARBA00022603"/>
    </source>
</evidence>
<dbReference type="PANTHER" id="PTHR43712:SF16">
    <property type="entry name" value="O-METHYLTRANSFERASE ELCB"/>
    <property type="match status" value="1"/>
</dbReference>
<dbReference type="PANTHER" id="PTHR43712">
    <property type="entry name" value="PUTATIVE (AFU_ORTHOLOGUE AFUA_4G14580)-RELATED"/>
    <property type="match status" value="1"/>
</dbReference>
<dbReference type="Gene3D" id="3.40.50.150">
    <property type="entry name" value="Vaccinia Virus protein VP39"/>
    <property type="match status" value="1"/>
</dbReference>
<keyword evidence="6" id="KW-1185">Reference proteome</keyword>
<evidence type="ECO:0000256" key="2">
    <source>
        <dbReference type="ARBA" id="ARBA00022679"/>
    </source>
</evidence>
<dbReference type="OrthoDB" id="1606438at2759"/>
<feature type="domain" description="O-methyltransferase C-terminal" evidence="4">
    <location>
        <begin position="199"/>
        <end position="393"/>
    </location>
</feature>
<organism evidence="5 6">
    <name type="scientific">Lachnellula suecica</name>
    <dbReference type="NCBI Taxonomy" id="602035"/>
    <lineage>
        <taxon>Eukaryota</taxon>
        <taxon>Fungi</taxon>
        <taxon>Dikarya</taxon>
        <taxon>Ascomycota</taxon>
        <taxon>Pezizomycotina</taxon>
        <taxon>Leotiomycetes</taxon>
        <taxon>Helotiales</taxon>
        <taxon>Lachnaceae</taxon>
        <taxon>Lachnellula</taxon>
    </lineage>
</organism>
<dbReference type="SUPFAM" id="SSF46785">
    <property type="entry name" value="Winged helix' DNA-binding domain"/>
    <property type="match status" value="1"/>
</dbReference>
<sequence length="414" mass="45719">MSTLTELAEKALANAKLLDAYTASQGLPPVSLEKDSLTVANLPPRLHVIRNELADTSQLMKRLALGPVGNMVEILYTFTDILSLQAIVEYNLVAHVPLSGTTTYAEISKSSNLNESLCRRFLVHAMENGVFLEDAEGKVKHSALSCLLATDPEAFAAAGLIVFELAPASGRVLEALQKYPDSGEPNETAYNIQNNTDLSIYSFLGQNPSRMSRFGMGMQFFSRSGGFHLQQLIDAYPWSSLDKPGAVMVDVGGGLGTVSKTLANATKNLRFVVQDLAGPVGIGRETLPEELKGRVDYEAGDFFGEQKIVGADVYFFRWIFHNWSDEYCVKLLRSVASAMRKHSKLMLYEYVLAEGPELKVSQKFGRNLDMVMMACWNACERTESQWKKLFKSADERFSFVGTRKSEGSSMSIVE</sequence>
<dbReference type="Gene3D" id="1.10.10.10">
    <property type="entry name" value="Winged helix-like DNA-binding domain superfamily/Winged helix DNA-binding domain"/>
    <property type="match status" value="1"/>
</dbReference>
<dbReference type="AlphaFoldDB" id="A0A8T9BVU3"/>
<reference evidence="5 6" key="1">
    <citation type="submission" date="2018-05" db="EMBL/GenBank/DDBJ databases">
        <title>Genome sequencing and assembly of the regulated plant pathogen Lachnellula willkommii and related sister species for the development of diagnostic species identification markers.</title>
        <authorList>
            <person name="Giroux E."/>
            <person name="Bilodeau G."/>
        </authorList>
    </citation>
    <scope>NUCLEOTIDE SEQUENCE [LARGE SCALE GENOMIC DNA]</scope>
    <source>
        <strain evidence="5 6">CBS 268.59</strain>
    </source>
</reference>